<reference evidence="16" key="1">
    <citation type="submission" date="2017-04" db="EMBL/GenBank/DDBJ databases">
        <authorList>
            <person name="Varghese N."/>
            <person name="Submissions S."/>
        </authorList>
    </citation>
    <scope>NUCLEOTIDE SEQUENCE [LARGE SCALE GENOMIC DNA]</scope>
    <source>
        <strain evidence="16">DSM 16512</strain>
    </source>
</reference>
<dbReference type="GO" id="GO:0003677">
    <property type="term" value="F:DNA binding"/>
    <property type="evidence" value="ECO:0007669"/>
    <property type="project" value="UniProtKB-KW"/>
</dbReference>
<evidence type="ECO:0000256" key="10">
    <source>
        <dbReference type="ARBA" id="ARBA00034923"/>
    </source>
</evidence>
<keyword evidence="16" id="KW-1185">Reference proteome</keyword>
<evidence type="ECO:0000256" key="7">
    <source>
        <dbReference type="ARBA" id="ARBA00023235"/>
    </source>
</evidence>
<proteinExistence type="inferred from homology"/>
<dbReference type="InterPro" id="IPR027417">
    <property type="entry name" value="P-loop_NTPase"/>
</dbReference>
<dbReference type="GO" id="GO:0016887">
    <property type="term" value="F:ATP hydrolysis activity"/>
    <property type="evidence" value="ECO:0007669"/>
    <property type="project" value="RHEA"/>
</dbReference>
<dbReference type="Gene3D" id="3.40.50.300">
    <property type="entry name" value="P-loop containing nucleotide triphosphate hydrolases"/>
    <property type="match status" value="2"/>
</dbReference>
<dbReference type="GO" id="GO:0033202">
    <property type="term" value="C:DNA helicase complex"/>
    <property type="evidence" value="ECO:0007669"/>
    <property type="project" value="TreeGrafter"/>
</dbReference>
<sequence>MLNPEQLAAVNAPYGYNLVIASAGTGKTSTIVARIARLLEEGVEPQDILLLTFTNKAAAEMIKRLEQKFGKKAKDIEAGTFHAVSYRWLKNIDSRLVLKQPKELKTLFKSIYERRDFSQVTEIKPYAASSLYDYYSLYQNSEFIKSFGEWIALKNQEHKELAPIYEDIVLEYEELKNRYGFLSFNDLLLKIIENKNAIKKFKEVLVDEYQDTNNLQGKFIDALQFDSLFCVGDYDQSIYAFNGANIDIIATFKDRYHPVNVFNLSKNYRSTKYILDLANRVIINNERIYPKNLEVMNRKNAILPKLLAFEDLYAQYEGVAARIRASLTPRNEIAVIYRNNASADGIEAALREQGIGCKRKGGTNLFDLKEVKAIFDLLAILINPKDLLAFIHILEYAKGIGANIAKDLYEALVLCGEGDLKKGLLNPKDLKDPFTKRARNYQLGLFDDLGQLGSKSRFQGLSILDNPVLKHPKLSQDGALYLNELAKLLRLRLKRPQSFIEHIVDSFIFNNIKEQLAQQRAKRKDGSIDPTLYNEAIHKIERRAALIVHIAKNHNDIYKFYNAMVLGSSEMVQGEGVNLLTIHASKGLEFKEVYVLDLMEGRFPNLKLVSKGGSIEEERRLFYVAVTRAKEMLYLSYAKYDRVKKQEFLPSRFLQEAGLVD</sequence>
<dbReference type="EC" id="5.6.2.4" evidence="9"/>
<dbReference type="Gene3D" id="1.10.486.10">
    <property type="entry name" value="PCRA, domain 4"/>
    <property type="match status" value="1"/>
</dbReference>
<evidence type="ECO:0000256" key="4">
    <source>
        <dbReference type="ARBA" id="ARBA00022806"/>
    </source>
</evidence>
<evidence type="ECO:0000256" key="9">
    <source>
        <dbReference type="ARBA" id="ARBA00034808"/>
    </source>
</evidence>
<feature type="binding site" evidence="12">
    <location>
        <begin position="21"/>
        <end position="28"/>
    </location>
    <ligand>
        <name>ATP</name>
        <dbReference type="ChEBI" id="CHEBI:30616"/>
    </ligand>
</feature>
<dbReference type="STRING" id="1069081.SAMN05660197_1447"/>
<evidence type="ECO:0000256" key="11">
    <source>
        <dbReference type="ARBA" id="ARBA00048988"/>
    </source>
</evidence>
<comment type="similarity">
    <text evidence="1">Belongs to the helicase family. UvrD subfamily.</text>
</comment>
<dbReference type="GO" id="GO:0043138">
    <property type="term" value="F:3'-5' DNA helicase activity"/>
    <property type="evidence" value="ECO:0007669"/>
    <property type="project" value="UniProtKB-EC"/>
</dbReference>
<organism evidence="15 16">
    <name type="scientific">Nitratiruptor tergarcus DSM 16512</name>
    <dbReference type="NCBI Taxonomy" id="1069081"/>
    <lineage>
        <taxon>Bacteria</taxon>
        <taxon>Pseudomonadati</taxon>
        <taxon>Campylobacterota</taxon>
        <taxon>Epsilonproteobacteria</taxon>
        <taxon>Nautiliales</taxon>
        <taxon>Nitratiruptoraceae</taxon>
        <taxon>Nitratiruptor</taxon>
    </lineage>
</organism>
<dbReference type="RefSeq" id="WP_231988945.1">
    <property type="nucleotide sequence ID" value="NZ_AP026671.1"/>
</dbReference>
<dbReference type="GO" id="GO:0000725">
    <property type="term" value="P:recombinational repair"/>
    <property type="evidence" value="ECO:0007669"/>
    <property type="project" value="TreeGrafter"/>
</dbReference>
<evidence type="ECO:0000256" key="2">
    <source>
        <dbReference type="ARBA" id="ARBA00022741"/>
    </source>
</evidence>
<gene>
    <name evidence="15" type="ORF">SAMN05660197_1447</name>
</gene>
<dbReference type="SUPFAM" id="SSF52540">
    <property type="entry name" value="P-loop containing nucleoside triphosphate hydrolases"/>
    <property type="match status" value="1"/>
</dbReference>
<dbReference type="InterPro" id="IPR000212">
    <property type="entry name" value="DNA_helicase_UvrD/REP"/>
</dbReference>
<dbReference type="EMBL" id="FWWZ01000001">
    <property type="protein sequence ID" value="SMC09626.1"/>
    <property type="molecule type" value="Genomic_DNA"/>
</dbReference>
<protein>
    <recommendedName>
        <fullName evidence="9">DNA 3'-5' helicase</fullName>
        <ecNumber evidence="9">5.6.2.4</ecNumber>
    </recommendedName>
    <alternativeName>
        <fullName evidence="10">DNA 3'-5' helicase II</fullName>
    </alternativeName>
</protein>
<evidence type="ECO:0000256" key="1">
    <source>
        <dbReference type="ARBA" id="ARBA00009922"/>
    </source>
</evidence>
<keyword evidence="5 12" id="KW-0067">ATP-binding</keyword>
<keyword evidence="6" id="KW-0238">DNA-binding</keyword>
<dbReference type="PANTHER" id="PTHR11070:SF2">
    <property type="entry name" value="ATP-DEPENDENT DNA HELICASE SRS2"/>
    <property type="match status" value="1"/>
</dbReference>
<dbReference type="GO" id="GO:0005829">
    <property type="term" value="C:cytosol"/>
    <property type="evidence" value="ECO:0007669"/>
    <property type="project" value="TreeGrafter"/>
</dbReference>
<dbReference type="InterPro" id="IPR014016">
    <property type="entry name" value="UvrD-like_ATP-bd"/>
</dbReference>
<comment type="catalytic activity">
    <reaction evidence="8">
        <text>Couples ATP hydrolysis with the unwinding of duplex DNA by translocating in the 3'-5' direction.</text>
        <dbReference type="EC" id="5.6.2.4"/>
    </reaction>
</comment>
<accession>A0A1W1WTR4</accession>
<feature type="domain" description="UvrD-like helicase C-terminal" evidence="14">
    <location>
        <begin position="272"/>
        <end position="587"/>
    </location>
</feature>
<dbReference type="InterPro" id="IPR014017">
    <property type="entry name" value="DNA_helicase_UvrD-like_C"/>
</dbReference>
<comment type="catalytic activity">
    <reaction evidence="11">
        <text>ATP + H2O = ADP + phosphate + H(+)</text>
        <dbReference type="Rhea" id="RHEA:13065"/>
        <dbReference type="ChEBI" id="CHEBI:15377"/>
        <dbReference type="ChEBI" id="CHEBI:15378"/>
        <dbReference type="ChEBI" id="CHEBI:30616"/>
        <dbReference type="ChEBI" id="CHEBI:43474"/>
        <dbReference type="ChEBI" id="CHEBI:456216"/>
        <dbReference type="EC" id="5.6.2.4"/>
    </reaction>
</comment>
<evidence type="ECO:0000256" key="12">
    <source>
        <dbReference type="PROSITE-ProRule" id="PRU00560"/>
    </source>
</evidence>
<dbReference type="InterPro" id="IPR013986">
    <property type="entry name" value="DExx_box_DNA_helicase_dom_sf"/>
</dbReference>
<dbReference type="Proteomes" id="UP000192602">
    <property type="component" value="Unassembled WGS sequence"/>
</dbReference>
<evidence type="ECO:0000256" key="5">
    <source>
        <dbReference type="ARBA" id="ARBA00022840"/>
    </source>
</evidence>
<dbReference type="Pfam" id="PF13361">
    <property type="entry name" value="UvrD_C"/>
    <property type="match status" value="1"/>
</dbReference>
<keyword evidence="7" id="KW-0413">Isomerase</keyword>
<evidence type="ECO:0000259" key="14">
    <source>
        <dbReference type="PROSITE" id="PS51217"/>
    </source>
</evidence>
<evidence type="ECO:0000259" key="13">
    <source>
        <dbReference type="PROSITE" id="PS51198"/>
    </source>
</evidence>
<name>A0A1W1WTR4_9BACT</name>
<evidence type="ECO:0000256" key="6">
    <source>
        <dbReference type="ARBA" id="ARBA00023125"/>
    </source>
</evidence>
<dbReference type="AlphaFoldDB" id="A0A1W1WTR4"/>
<keyword evidence="3 12" id="KW-0378">Hydrolase</keyword>
<evidence type="ECO:0000256" key="3">
    <source>
        <dbReference type="ARBA" id="ARBA00022801"/>
    </source>
</evidence>
<dbReference type="Gene3D" id="1.10.10.160">
    <property type="match status" value="1"/>
</dbReference>
<evidence type="ECO:0000313" key="15">
    <source>
        <dbReference type="EMBL" id="SMC09626.1"/>
    </source>
</evidence>
<keyword evidence="4 12" id="KW-0347">Helicase</keyword>
<feature type="domain" description="UvrD-like helicase ATP-binding" evidence="13">
    <location>
        <begin position="1"/>
        <end position="271"/>
    </location>
</feature>
<evidence type="ECO:0000256" key="8">
    <source>
        <dbReference type="ARBA" id="ARBA00034617"/>
    </source>
</evidence>
<dbReference type="PROSITE" id="PS51198">
    <property type="entry name" value="UVRD_HELICASE_ATP_BIND"/>
    <property type="match status" value="1"/>
</dbReference>
<keyword evidence="2 12" id="KW-0547">Nucleotide-binding</keyword>
<dbReference type="Pfam" id="PF00580">
    <property type="entry name" value="UvrD-helicase"/>
    <property type="match status" value="1"/>
</dbReference>
<dbReference type="PANTHER" id="PTHR11070">
    <property type="entry name" value="UVRD / RECB / PCRA DNA HELICASE FAMILY MEMBER"/>
    <property type="match status" value="1"/>
</dbReference>
<dbReference type="CDD" id="cd17932">
    <property type="entry name" value="DEXQc_UvrD"/>
    <property type="match status" value="1"/>
</dbReference>
<dbReference type="GO" id="GO:0005524">
    <property type="term" value="F:ATP binding"/>
    <property type="evidence" value="ECO:0007669"/>
    <property type="project" value="UniProtKB-UniRule"/>
</dbReference>
<evidence type="ECO:0000313" key="16">
    <source>
        <dbReference type="Proteomes" id="UP000192602"/>
    </source>
</evidence>
<dbReference type="PROSITE" id="PS51217">
    <property type="entry name" value="UVRD_HELICASE_CTER"/>
    <property type="match status" value="1"/>
</dbReference>